<feature type="domain" description="Ubiquitin-like" evidence="3">
    <location>
        <begin position="89"/>
        <end position="155"/>
    </location>
</feature>
<evidence type="ECO:0000256" key="1">
    <source>
        <dbReference type="SAM" id="Coils"/>
    </source>
</evidence>
<comment type="caution">
    <text evidence="4">The sequence shown here is derived from an EMBL/GenBank/DDBJ whole genome shotgun (WGS) entry which is preliminary data.</text>
</comment>
<dbReference type="SUPFAM" id="SSF48452">
    <property type="entry name" value="TPR-like"/>
    <property type="match status" value="1"/>
</dbReference>
<accession>A0AAN7V9I2</accession>
<evidence type="ECO:0008006" key="6">
    <source>
        <dbReference type="Google" id="ProtNLM"/>
    </source>
</evidence>
<dbReference type="Pfam" id="PF00240">
    <property type="entry name" value="ubiquitin"/>
    <property type="match status" value="1"/>
</dbReference>
<dbReference type="Gene3D" id="1.10.8.10">
    <property type="entry name" value="DNA helicase RuvA subunit, C-terminal domain"/>
    <property type="match status" value="3"/>
</dbReference>
<dbReference type="PROSITE" id="PS50053">
    <property type="entry name" value="UBIQUITIN_2"/>
    <property type="match status" value="1"/>
</dbReference>
<keyword evidence="5" id="KW-1185">Reference proteome</keyword>
<dbReference type="GO" id="GO:2000058">
    <property type="term" value="P:regulation of ubiquitin-dependent protein catabolic process"/>
    <property type="evidence" value="ECO:0007669"/>
    <property type="project" value="TreeGrafter"/>
</dbReference>
<dbReference type="PANTHER" id="PTHR12948:SF3">
    <property type="entry name" value="NEDD8 ULTIMATE BUSTER 1"/>
    <property type="match status" value="1"/>
</dbReference>
<feature type="domain" description="UBA" evidence="2">
    <location>
        <begin position="475"/>
        <end position="522"/>
    </location>
</feature>
<evidence type="ECO:0000313" key="5">
    <source>
        <dbReference type="Proteomes" id="UP001329430"/>
    </source>
</evidence>
<protein>
    <recommendedName>
        <fullName evidence="6">NEDD8 ultimate buster 1</fullName>
    </recommendedName>
</protein>
<dbReference type="SUPFAM" id="SSF46934">
    <property type="entry name" value="UBA-like"/>
    <property type="match status" value="3"/>
</dbReference>
<dbReference type="SMART" id="SM00165">
    <property type="entry name" value="UBA"/>
    <property type="match status" value="3"/>
</dbReference>
<dbReference type="Pfam" id="PF00627">
    <property type="entry name" value="UBA"/>
    <property type="match status" value="2"/>
</dbReference>
<reference evidence="4 5" key="1">
    <citation type="journal article" date="2024" name="Insects">
        <title>An Improved Chromosome-Level Genome Assembly of the Firefly Pyrocoelia pectoralis.</title>
        <authorList>
            <person name="Fu X."/>
            <person name="Meyer-Rochow V.B."/>
            <person name="Ballantyne L."/>
            <person name="Zhu X."/>
        </authorList>
    </citation>
    <scope>NUCLEOTIDE SEQUENCE [LARGE SCALE GENOMIC DNA]</scope>
    <source>
        <strain evidence="4">XCY_ONT2</strain>
    </source>
</reference>
<proteinExistence type="predicted"/>
<name>A0AAN7V9I2_9COLE</name>
<dbReference type="SUPFAM" id="SSF54236">
    <property type="entry name" value="Ubiquitin-like"/>
    <property type="match status" value="1"/>
</dbReference>
<dbReference type="InterPro" id="IPR015940">
    <property type="entry name" value="UBA"/>
</dbReference>
<dbReference type="InterPro" id="IPR000626">
    <property type="entry name" value="Ubiquitin-like_dom"/>
</dbReference>
<evidence type="ECO:0000259" key="3">
    <source>
        <dbReference type="PROSITE" id="PS50053"/>
    </source>
</evidence>
<dbReference type="AlphaFoldDB" id="A0AAN7V9I2"/>
<dbReference type="SMART" id="SM00213">
    <property type="entry name" value="UBQ"/>
    <property type="match status" value="1"/>
</dbReference>
<gene>
    <name evidence="4" type="ORF">RI129_007342</name>
</gene>
<dbReference type="InterPro" id="IPR009060">
    <property type="entry name" value="UBA-like_sf"/>
</dbReference>
<dbReference type="Gene3D" id="3.10.20.90">
    <property type="entry name" value="Phosphatidylinositol 3-kinase Catalytic Subunit, Chain A, domain 1"/>
    <property type="match status" value="1"/>
</dbReference>
<dbReference type="PANTHER" id="PTHR12948">
    <property type="entry name" value="NEDD8 ULTIMATE BUSTER-1 BS4 PROTEIN"/>
    <property type="match status" value="1"/>
</dbReference>
<dbReference type="InterPro" id="IPR029071">
    <property type="entry name" value="Ubiquitin-like_domsf"/>
</dbReference>
<sequence length="586" mass="66671">MNELKVDNIIIQVRDKLRKDGVKLWLSPYYLPTGPSTPELERLALEYSEALNIQYDFCYAAVSELQSITLDKLKQRDLYRSSGIATLKIKILIQNLPPKLTSHEISLKEMGQQLKYLVSQTTNIPEERLKLIANGKVILENKTLFEQGIQNGQQILALTLNQSLTDLHEIENRYQEIEDVKADTTLLASDDNDYMELEDQSGNPVKIPAHERKALMVALALHGKGKSALKREDYSRALVFFLDADKEFSQCNSDLLNCVDNYALLDLDIAWCYLCLESVSHLPEAYNRLKRCESVFEKSYGPNLERLIVVKGTPGNEAVLFLRLHLLQGIVLFHQNKRQEALQLFKQVERELQVLKVDESSIIILMELGYSAAEARLGLRVMHGDVNRAANYINENREKRMESRRKAHAEKILQREQEKLGKCIDGNQFVNASFLKILMDMGYNKETARSALKNCNNIISDSVQYIQENPGPSTSISNEMLSLIHGLIPELQAAGFDPNMAKQALQKCNGDVTKAVNTLLTNSGIVDGEDYDEDNSKSKEQKEKLEEAYVRLSEDMSMVDDEHLDLTLQQEELFLQQYISLLNPQL</sequence>
<dbReference type="InterPro" id="IPR011990">
    <property type="entry name" value="TPR-like_helical_dom_sf"/>
</dbReference>
<evidence type="ECO:0000313" key="4">
    <source>
        <dbReference type="EMBL" id="KAK5643497.1"/>
    </source>
</evidence>
<feature type="domain" description="UBA" evidence="2">
    <location>
        <begin position="429"/>
        <end position="469"/>
    </location>
</feature>
<dbReference type="Proteomes" id="UP001329430">
    <property type="component" value="Chromosome 5"/>
</dbReference>
<organism evidence="4 5">
    <name type="scientific">Pyrocoelia pectoralis</name>
    <dbReference type="NCBI Taxonomy" id="417401"/>
    <lineage>
        <taxon>Eukaryota</taxon>
        <taxon>Metazoa</taxon>
        <taxon>Ecdysozoa</taxon>
        <taxon>Arthropoda</taxon>
        <taxon>Hexapoda</taxon>
        <taxon>Insecta</taxon>
        <taxon>Pterygota</taxon>
        <taxon>Neoptera</taxon>
        <taxon>Endopterygota</taxon>
        <taxon>Coleoptera</taxon>
        <taxon>Polyphaga</taxon>
        <taxon>Elateriformia</taxon>
        <taxon>Elateroidea</taxon>
        <taxon>Lampyridae</taxon>
        <taxon>Lampyrinae</taxon>
        <taxon>Pyrocoelia</taxon>
    </lineage>
</organism>
<dbReference type="InterPro" id="IPR039749">
    <property type="entry name" value="NUB1"/>
</dbReference>
<dbReference type="CDD" id="cd14291">
    <property type="entry name" value="UBA1_NUB1_like"/>
    <property type="match status" value="2"/>
</dbReference>
<feature type="coiled-coil region" evidence="1">
    <location>
        <begin position="528"/>
        <end position="562"/>
    </location>
</feature>
<dbReference type="CDD" id="cd17062">
    <property type="entry name" value="Ubl_NUB1"/>
    <property type="match status" value="1"/>
</dbReference>
<keyword evidence="1" id="KW-0175">Coiled coil</keyword>
<feature type="domain" description="UBA" evidence="2">
    <location>
        <begin position="356"/>
        <end position="396"/>
    </location>
</feature>
<dbReference type="EMBL" id="JAVRBK010000005">
    <property type="protein sequence ID" value="KAK5643497.1"/>
    <property type="molecule type" value="Genomic_DNA"/>
</dbReference>
<evidence type="ECO:0000259" key="2">
    <source>
        <dbReference type="PROSITE" id="PS50030"/>
    </source>
</evidence>
<dbReference type="PROSITE" id="PS50030">
    <property type="entry name" value="UBA"/>
    <property type="match status" value="3"/>
</dbReference>